<dbReference type="EMBL" id="BDCX01000015">
    <property type="protein sequence ID" value="GAT70043.1"/>
    <property type="molecule type" value="Genomic_DNA"/>
</dbReference>
<reference evidence="2" key="2">
    <citation type="submission" date="2016-04" db="EMBL/GenBank/DDBJ databases">
        <title>Planomonospora sphaerica JCM9374 whole genome shotgun sequence.</title>
        <authorList>
            <person name="Suzuki T."/>
            <person name="Dohra H."/>
            <person name="Kodani S."/>
        </authorList>
    </citation>
    <scope>NUCLEOTIDE SEQUENCE [LARGE SCALE GENOMIC DNA]</scope>
    <source>
        <strain evidence="2">JCM 9374</strain>
    </source>
</reference>
<sequence>MGCSSNGTRPAGAYTIPARSHAAMRAAAGITDADSLHS</sequence>
<evidence type="ECO:0000313" key="1">
    <source>
        <dbReference type="EMBL" id="GAT70043.1"/>
    </source>
</evidence>
<comment type="caution">
    <text evidence="1">The sequence shown here is derived from an EMBL/GenBank/DDBJ whole genome shotgun (WGS) entry which is preliminary data.</text>
</comment>
<protein>
    <submittedName>
        <fullName evidence="1">Uncharacterized protein</fullName>
    </submittedName>
</protein>
<organism evidence="1 2">
    <name type="scientific">Planomonospora sphaerica</name>
    <dbReference type="NCBI Taxonomy" id="161355"/>
    <lineage>
        <taxon>Bacteria</taxon>
        <taxon>Bacillati</taxon>
        <taxon>Actinomycetota</taxon>
        <taxon>Actinomycetes</taxon>
        <taxon>Streptosporangiales</taxon>
        <taxon>Streptosporangiaceae</taxon>
        <taxon>Planomonospora</taxon>
    </lineage>
</organism>
<evidence type="ECO:0000313" key="2">
    <source>
        <dbReference type="Proteomes" id="UP000077701"/>
    </source>
</evidence>
<dbReference type="AlphaFoldDB" id="A0A161ME05"/>
<accession>A0A161ME05</accession>
<name>A0A161ME05_9ACTN</name>
<dbReference type="Proteomes" id="UP000077701">
    <property type="component" value="Unassembled WGS sequence"/>
</dbReference>
<gene>
    <name evidence="1" type="ORF">PS9374_05723</name>
</gene>
<keyword evidence="2" id="KW-1185">Reference proteome</keyword>
<dbReference type="STRING" id="161355.PS9374_05723"/>
<reference evidence="1 2" key="1">
    <citation type="journal article" date="2016" name="Genome Announc.">
        <title>Draft Genome Sequence of Planomonospora sphaerica JCM9374, a Rare Actinomycete.</title>
        <authorList>
            <person name="Dohra H."/>
            <person name="Suzuki T."/>
            <person name="Inoue Y."/>
            <person name="Kodani S."/>
        </authorList>
    </citation>
    <scope>NUCLEOTIDE SEQUENCE [LARGE SCALE GENOMIC DNA]</scope>
    <source>
        <strain evidence="1 2">JCM 9374</strain>
    </source>
</reference>
<proteinExistence type="predicted"/>